<feature type="compositionally biased region" description="Polar residues" evidence="1">
    <location>
        <begin position="99"/>
        <end position="109"/>
    </location>
</feature>
<evidence type="ECO:0000256" key="1">
    <source>
        <dbReference type="SAM" id="MobiDB-lite"/>
    </source>
</evidence>
<dbReference type="RefSeq" id="XP_030634343.1">
    <property type="nucleotide sequence ID" value="XM_030778483.1"/>
</dbReference>
<feature type="compositionally biased region" description="Low complexity" evidence="1">
    <location>
        <begin position="87"/>
        <end position="98"/>
    </location>
</feature>
<sequence>MIFERMERDLGRDLNMYVHPAPAEYTKNSPCCHTVTRYLRRTASEPILKVKPKRNLITRPNPLQRKTSAPPSFRCGDSDSLVPDITSNSGSPESWSSSPTEDQSDTGGSNEVAIEDWSTGPVAMISSPLTHFPVETPPLSPQLQPVLLLGQSGLVPLGKALNPQLPPGRRRAAHGSCSWCYGPDWQIFHP</sequence>
<proteinExistence type="predicted"/>
<keyword evidence="2" id="KW-1185">Reference proteome</keyword>
<reference evidence="3" key="1">
    <citation type="submission" date="2025-08" db="UniProtKB">
        <authorList>
            <consortium name="RefSeq"/>
        </authorList>
    </citation>
    <scope>IDENTIFICATION</scope>
</reference>
<gene>
    <name evidence="3" type="primary">LOC115815529</name>
</gene>
<feature type="region of interest" description="Disordered" evidence="1">
    <location>
        <begin position="53"/>
        <end position="113"/>
    </location>
</feature>
<organism evidence="2 3">
    <name type="scientific">Chanos chanos</name>
    <name type="common">Milkfish</name>
    <name type="synonym">Mugil chanos</name>
    <dbReference type="NCBI Taxonomy" id="29144"/>
    <lineage>
        <taxon>Eukaryota</taxon>
        <taxon>Metazoa</taxon>
        <taxon>Chordata</taxon>
        <taxon>Craniata</taxon>
        <taxon>Vertebrata</taxon>
        <taxon>Euteleostomi</taxon>
        <taxon>Actinopterygii</taxon>
        <taxon>Neopterygii</taxon>
        <taxon>Teleostei</taxon>
        <taxon>Ostariophysi</taxon>
        <taxon>Gonorynchiformes</taxon>
        <taxon>Chanidae</taxon>
        <taxon>Chanos</taxon>
    </lineage>
</organism>
<evidence type="ECO:0000313" key="3">
    <source>
        <dbReference type="RefSeq" id="XP_030634343.1"/>
    </source>
</evidence>
<name>A0A6J2VQS1_CHACN</name>
<dbReference type="GeneID" id="115815529"/>
<protein>
    <submittedName>
        <fullName evidence="3">Histone deacetylase 7-like</fullName>
    </submittedName>
</protein>
<dbReference type="InParanoid" id="A0A6J2VQS1"/>
<dbReference type="Proteomes" id="UP000504632">
    <property type="component" value="Chromosome 6"/>
</dbReference>
<accession>A0A6J2VQS1</accession>
<evidence type="ECO:0000313" key="2">
    <source>
        <dbReference type="Proteomes" id="UP000504632"/>
    </source>
</evidence>
<dbReference type="AlphaFoldDB" id="A0A6J2VQS1"/>